<name>A0ABW3E8A9_9LACO</name>
<sequence length="273" mass="28954">MVELNRWILSGLLLVTLGSLGGCGQQQARKDRQSSAISASIAAKNAALKSQKVSRLEAENSSLKKAQQATKEASSSTATSTTTSREASNSANTNSAPAVVKLTNTQKEKINAAFLAWAIQQAKIGKMAVSDWYFDHGSAGHGDWFAQTPDGKVQVQDFGVPGEAAFPIHAIGGCVFYTAKDGTTGYDKLYTSSFATNYSTNMDFSAPVSKYLLGDNGVVYELKTGNGEPVSTTTGFGEYSNDGTTPETIRDSFSVSADQAAQAQLQKLLASYR</sequence>
<evidence type="ECO:0000313" key="3">
    <source>
        <dbReference type="Proteomes" id="UP001597104"/>
    </source>
</evidence>
<feature type="region of interest" description="Disordered" evidence="1">
    <location>
        <begin position="59"/>
        <end position="93"/>
    </location>
</feature>
<reference evidence="3" key="1">
    <citation type="journal article" date="2019" name="Int. J. Syst. Evol. Microbiol.">
        <title>The Global Catalogue of Microorganisms (GCM) 10K type strain sequencing project: providing services to taxonomists for standard genome sequencing and annotation.</title>
        <authorList>
            <consortium name="The Broad Institute Genomics Platform"/>
            <consortium name="The Broad Institute Genome Sequencing Center for Infectious Disease"/>
            <person name="Wu L."/>
            <person name="Ma J."/>
        </authorList>
    </citation>
    <scope>NUCLEOTIDE SEQUENCE [LARGE SCALE GENOMIC DNA]</scope>
    <source>
        <strain evidence="3">CCM 8925</strain>
    </source>
</reference>
<dbReference type="EMBL" id="JBHTIO010000008">
    <property type="protein sequence ID" value="MFD0896493.1"/>
    <property type="molecule type" value="Genomic_DNA"/>
</dbReference>
<accession>A0ABW3E8A9</accession>
<evidence type="ECO:0000256" key="1">
    <source>
        <dbReference type="SAM" id="MobiDB-lite"/>
    </source>
</evidence>
<dbReference type="PROSITE" id="PS51257">
    <property type="entry name" value="PROKAR_LIPOPROTEIN"/>
    <property type="match status" value="1"/>
</dbReference>
<evidence type="ECO:0000313" key="2">
    <source>
        <dbReference type="EMBL" id="MFD0896493.1"/>
    </source>
</evidence>
<feature type="compositionally biased region" description="Low complexity" evidence="1">
    <location>
        <begin position="64"/>
        <end position="93"/>
    </location>
</feature>
<gene>
    <name evidence="2" type="ORF">ACFQZ7_01895</name>
</gene>
<dbReference type="Proteomes" id="UP001597104">
    <property type="component" value="Unassembled WGS sequence"/>
</dbReference>
<organism evidence="2 3">
    <name type="scientific">Loigolactobacillus binensis</name>
    <dbReference type="NCBI Taxonomy" id="2559922"/>
    <lineage>
        <taxon>Bacteria</taxon>
        <taxon>Bacillati</taxon>
        <taxon>Bacillota</taxon>
        <taxon>Bacilli</taxon>
        <taxon>Lactobacillales</taxon>
        <taxon>Lactobacillaceae</taxon>
        <taxon>Loigolactobacillus</taxon>
    </lineage>
</organism>
<evidence type="ECO:0008006" key="4">
    <source>
        <dbReference type="Google" id="ProtNLM"/>
    </source>
</evidence>
<dbReference type="RefSeq" id="WP_373280660.1">
    <property type="nucleotide sequence ID" value="NZ_BJDN01000004.1"/>
</dbReference>
<proteinExistence type="predicted"/>
<keyword evidence="3" id="KW-1185">Reference proteome</keyword>
<comment type="caution">
    <text evidence="2">The sequence shown here is derived from an EMBL/GenBank/DDBJ whole genome shotgun (WGS) entry which is preliminary data.</text>
</comment>
<protein>
    <recommendedName>
        <fullName evidence="4">Lipoprotein</fullName>
    </recommendedName>
</protein>